<dbReference type="EMBL" id="MU006561">
    <property type="protein sequence ID" value="KAF2751811.1"/>
    <property type="molecule type" value="Genomic_DNA"/>
</dbReference>
<name>A0A6A6VRB9_9PLEO</name>
<dbReference type="Proteomes" id="UP000799440">
    <property type="component" value="Unassembled WGS sequence"/>
</dbReference>
<evidence type="ECO:0000313" key="2">
    <source>
        <dbReference type="Proteomes" id="UP000799440"/>
    </source>
</evidence>
<reference evidence="1" key="1">
    <citation type="journal article" date="2020" name="Stud. Mycol.">
        <title>101 Dothideomycetes genomes: a test case for predicting lifestyles and emergence of pathogens.</title>
        <authorList>
            <person name="Haridas S."/>
            <person name="Albert R."/>
            <person name="Binder M."/>
            <person name="Bloem J."/>
            <person name="Labutti K."/>
            <person name="Salamov A."/>
            <person name="Andreopoulos B."/>
            <person name="Baker S."/>
            <person name="Barry K."/>
            <person name="Bills G."/>
            <person name="Bluhm B."/>
            <person name="Cannon C."/>
            <person name="Castanera R."/>
            <person name="Culley D."/>
            <person name="Daum C."/>
            <person name="Ezra D."/>
            <person name="Gonzalez J."/>
            <person name="Henrissat B."/>
            <person name="Kuo A."/>
            <person name="Liang C."/>
            <person name="Lipzen A."/>
            <person name="Lutzoni F."/>
            <person name="Magnuson J."/>
            <person name="Mondo S."/>
            <person name="Nolan M."/>
            <person name="Ohm R."/>
            <person name="Pangilinan J."/>
            <person name="Park H.-J."/>
            <person name="Ramirez L."/>
            <person name="Alfaro M."/>
            <person name="Sun H."/>
            <person name="Tritt A."/>
            <person name="Yoshinaga Y."/>
            <person name="Zwiers L.-H."/>
            <person name="Turgeon B."/>
            <person name="Goodwin S."/>
            <person name="Spatafora J."/>
            <person name="Crous P."/>
            <person name="Grigoriev I."/>
        </authorList>
    </citation>
    <scope>NUCLEOTIDE SEQUENCE</scope>
    <source>
        <strain evidence="1">CBS 119925</strain>
    </source>
</reference>
<organism evidence="1 2">
    <name type="scientific">Sporormia fimetaria CBS 119925</name>
    <dbReference type="NCBI Taxonomy" id="1340428"/>
    <lineage>
        <taxon>Eukaryota</taxon>
        <taxon>Fungi</taxon>
        <taxon>Dikarya</taxon>
        <taxon>Ascomycota</taxon>
        <taxon>Pezizomycotina</taxon>
        <taxon>Dothideomycetes</taxon>
        <taxon>Pleosporomycetidae</taxon>
        <taxon>Pleosporales</taxon>
        <taxon>Sporormiaceae</taxon>
        <taxon>Sporormia</taxon>
    </lineage>
</organism>
<protein>
    <submittedName>
        <fullName evidence="1">Uncharacterized protein</fullName>
    </submittedName>
</protein>
<gene>
    <name evidence="1" type="ORF">M011DRAFT_6358</name>
</gene>
<dbReference type="AlphaFoldDB" id="A0A6A6VRB9"/>
<evidence type="ECO:0000313" key="1">
    <source>
        <dbReference type="EMBL" id="KAF2751811.1"/>
    </source>
</evidence>
<sequence length="82" mass="9526">MFSVRIVVLGFLGTFAWTRCRCIVIGRREPEACILNGCYRENWVWIGCSTMLRICFWMRSSLAWHMALPLDYDLGVTNNACM</sequence>
<accession>A0A6A6VRB9</accession>
<keyword evidence="2" id="KW-1185">Reference proteome</keyword>
<proteinExistence type="predicted"/>